<comment type="caution">
    <text evidence="3">The sequence shown here is derived from an EMBL/GenBank/DDBJ whole genome shotgun (WGS) entry which is preliminary data.</text>
</comment>
<evidence type="ECO:0008006" key="5">
    <source>
        <dbReference type="Google" id="ProtNLM"/>
    </source>
</evidence>
<evidence type="ECO:0000256" key="1">
    <source>
        <dbReference type="SAM" id="Phobius"/>
    </source>
</evidence>
<keyword evidence="1" id="KW-1133">Transmembrane helix</keyword>
<dbReference type="InterPro" id="IPR051588">
    <property type="entry name" value="Cobalamin_Transport"/>
</dbReference>
<feature type="signal peptide" evidence="2">
    <location>
        <begin position="1"/>
        <end position="22"/>
    </location>
</feature>
<dbReference type="EMBL" id="JACVVK020000314">
    <property type="protein sequence ID" value="KAK7478927.1"/>
    <property type="molecule type" value="Genomic_DNA"/>
</dbReference>
<feature type="chain" id="PRO_5044812877" description="DUF4430 domain-containing protein" evidence="2">
    <location>
        <begin position="23"/>
        <end position="836"/>
    </location>
</feature>
<keyword evidence="2" id="KW-0732">Signal</keyword>
<evidence type="ECO:0000256" key="2">
    <source>
        <dbReference type="SAM" id="SignalP"/>
    </source>
</evidence>
<accession>A0ABD0JV23</accession>
<proteinExistence type="predicted"/>
<dbReference type="Gene3D" id="2.170.130.30">
    <property type="match status" value="6"/>
</dbReference>
<dbReference type="AlphaFoldDB" id="A0ABD0JV23"/>
<keyword evidence="1" id="KW-0472">Membrane</keyword>
<evidence type="ECO:0000313" key="4">
    <source>
        <dbReference type="Proteomes" id="UP001519460"/>
    </source>
</evidence>
<dbReference type="Proteomes" id="UP001519460">
    <property type="component" value="Unassembled WGS sequence"/>
</dbReference>
<feature type="transmembrane region" description="Helical" evidence="1">
    <location>
        <begin position="222"/>
        <end position="241"/>
    </location>
</feature>
<keyword evidence="4" id="KW-1185">Reference proteome</keyword>
<gene>
    <name evidence="3" type="ORF">BaRGS_00029794</name>
</gene>
<name>A0ABD0JV23_9CAEN</name>
<sequence>MAQNTLLIIAFVCFGVVAVSDAWWFRRQKCNDRRGCKAVEASCEVIANCSKCNLLEKPDRRNFKTVTLRATNFIKDPTFETEVTLERTRSKTLFYMLEEAAETNSDFRFTATYFGVDLGYFIEAVNRVFANSSASQFWNILDGNLDPTPVGKFTASYDYASHPGYFINAINQVWETWDVDQSYWEILDGDLKHTPVGTAIGNFRYYTGEHFHAVAGRAQNTLLIIAFVCFGVVAVSDAWLFRREKCDDRRGCKAVEASSDEIANCSKCNLLEKPDHRNFKTVTLRATNFIKDPTFETEVTLERTRSKTLFYMLEEAAETNSDFRFTATYFGVDLGYFIEAVNRVFANSSASQFWNILDGNLDPTPVGKFTASYDYASHPGYFINAINQVWETWDVDQSYWEILDGDLKHTPVGTAIGNFRYYTGEHFHAVAGMAQNTLLIIAFVCFGVVAVSDAWLFRREKCDDRRGCKAVEASSDEIANCSKCNLLEKPDHRNFKTVTLRATNFIKDPTFETEVTLERTRSKTLFYMLEEAAETNSDFRFTATYFGVDLGYFIEAVNRVFANSSASQFWNILDGNLDPTPVGKCPIHQLPEFTASYDYASHPGYFINAINQVWETWDVDQSYWEILDGDLKHTPVGTAIGNFRYYTGEHFHTAAVMAQNTLLIIAFCNLLEKPDSRNFKTVTLRATNFIKDPTFETEVTLERTRSKTLFYMLEEAAETNSDFRFTATYFGVDLGYFIEAVNRVFANSSASQFWNILDGNLDPTPVGKFTASYDYAGHPGYFINAINQVWETWDVDQSYWEILDGDLKHTPVGASSYVPEDGETVTFNLTTWDGNH</sequence>
<dbReference type="PANTHER" id="PTHR10559">
    <property type="entry name" value="TRANSCOBALAMIN-1/GASTRIC INTRINSIC FACTOR"/>
    <property type="match status" value="1"/>
</dbReference>
<keyword evidence="1" id="KW-0812">Transmembrane</keyword>
<evidence type="ECO:0000313" key="3">
    <source>
        <dbReference type="EMBL" id="KAK7478927.1"/>
    </source>
</evidence>
<reference evidence="3 4" key="1">
    <citation type="journal article" date="2023" name="Sci. Data">
        <title>Genome assembly of the Korean intertidal mud-creeper Batillaria attramentaria.</title>
        <authorList>
            <person name="Patra A.K."/>
            <person name="Ho P.T."/>
            <person name="Jun S."/>
            <person name="Lee S.J."/>
            <person name="Kim Y."/>
            <person name="Won Y.J."/>
        </authorList>
    </citation>
    <scope>NUCLEOTIDE SEQUENCE [LARGE SCALE GENOMIC DNA]</scope>
    <source>
        <strain evidence="3">Wonlab-2016</strain>
    </source>
</reference>
<protein>
    <recommendedName>
        <fullName evidence="5">DUF4430 domain-containing protein</fullName>
    </recommendedName>
</protein>
<dbReference type="PANTHER" id="PTHR10559:SF18">
    <property type="entry name" value="TRANSCOBALAMIN II"/>
    <property type="match status" value="1"/>
</dbReference>
<organism evidence="3 4">
    <name type="scientific">Batillaria attramentaria</name>
    <dbReference type="NCBI Taxonomy" id="370345"/>
    <lineage>
        <taxon>Eukaryota</taxon>
        <taxon>Metazoa</taxon>
        <taxon>Spiralia</taxon>
        <taxon>Lophotrochozoa</taxon>
        <taxon>Mollusca</taxon>
        <taxon>Gastropoda</taxon>
        <taxon>Caenogastropoda</taxon>
        <taxon>Sorbeoconcha</taxon>
        <taxon>Cerithioidea</taxon>
        <taxon>Batillariidae</taxon>
        <taxon>Batillaria</taxon>
    </lineage>
</organism>